<evidence type="ECO:0000313" key="3">
    <source>
        <dbReference type="EMBL" id="CDX11980.1"/>
    </source>
</evidence>
<gene>
    <name evidence="3" type="ORF">MPL3356_110268</name>
</gene>
<feature type="region of interest" description="Disordered" evidence="1">
    <location>
        <begin position="27"/>
        <end position="48"/>
    </location>
</feature>
<keyword evidence="2" id="KW-0812">Transmembrane</keyword>
<dbReference type="Proteomes" id="UP000045285">
    <property type="component" value="Unassembled WGS sequence"/>
</dbReference>
<sequence>MDGKNLIRIVAVVFVAAAVTATALEMSRKDDKAVGEGSLTRASSVPNPLRDGLRRCQILGEAALREEGCARLWAEQRERFLGLEKPSGSSTFEPAASRSPDPALHEVR</sequence>
<keyword evidence="2" id="KW-1133">Transmembrane helix</keyword>
<name>A0A090DA75_MESPL</name>
<evidence type="ECO:0000256" key="1">
    <source>
        <dbReference type="SAM" id="MobiDB-lite"/>
    </source>
</evidence>
<proteinExistence type="predicted"/>
<protein>
    <recommendedName>
        <fullName evidence="5">Conjugal transfer protein TrbK</fullName>
    </recommendedName>
</protein>
<feature type="transmembrane region" description="Helical" evidence="2">
    <location>
        <begin position="6"/>
        <end position="24"/>
    </location>
</feature>
<keyword evidence="2" id="KW-0472">Membrane</keyword>
<dbReference type="NCBIfam" id="TIGR04360">
    <property type="entry name" value="other_trbK"/>
    <property type="match status" value="1"/>
</dbReference>
<feature type="region of interest" description="Disordered" evidence="1">
    <location>
        <begin position="84"/>
        <end position="108"/>
    </location>
</feature>
<dbReference type="Pfam" id="PF20084">
    <property type="entry name" value="TrbK"/>
    <property type="match status" value="1"/>
</dbReference>
<evidence type="ECO:0008006" key="5">
    <source>
        <dbReference type="Google" id="ProtNLM"/>
    </source>
</evidence>
<accession>A0A090DA75</accession>
<organism evidence="3 4">
    <name type="scientific">Mesorhizobium plurifarium</name>
    <dbReference type="NCBI Taxonomy" id="69974"/>
    <lineage>
        <taxon>Bacteria</taxon>
        <taxon>Pseudomonadati</taxon>
        <taxon>Pseudomonadota</taxon>
        <taxon>Alphaproteobacteria</taxon>
        <taxon>Hyphomicrobiales</taxon>
        <taxon>Phyllobacteriaceae</taxon>
        <taxon>Mesorhizobium</taxon>
    </lineage>
</organism>
<dbReference type="EMBL" id="CCMZ01000003">
    <property type="protein sequence ID" value="CDX11980.1"/>
    <property type="molecule type" value="Genomic_DNA"/>
</dbReference>
<reference evidence="4" key="1">
    <citation type="submission" date="2014-08" db="EMBL/GenBank/DDBJ databases">
        <authorList>
            <person name="Moulin L."/>
        </authorList>
    </citation>
    <scope>NUCLEOTIDE SEQUENCE [LARGE SCALE GENOMIC DNA]</scope>
</reference>
<dbReference type="AlphaFoldDB" id="A0A090DA75"/>
<keyword evidence="4" id="KW-1185">Reference proteome</keyword>
<evidence type="ECO:0000313" key="4">
    <source>
        <dbReference type="Proteomes" id="UP000045285"/>
    </source>
</evidence>
<evidence type="ECO:0000256" key="2">
    <source>
        <dbReference type="SAM" id="Phobius"/>
    </source>
</evidence>
<dbReference type="InterPro" id="IPR027587">
    <property type="entry name" value="TrbK"/>
</dbReference>